<proteinExistence type="predicted"/>
<dbReference type="AlphaFoldDB" id="A0A9C7PYD0"/>
<accession>A0A9C7PYD0</accession>
<reference evidence="1" key="1">
    <citation type="journal article" date="2022" name="Proc. Natl. Acad. Sci. U.S.A.">
        <title>Life cycle and functional genomics of the unicellular red alga Galdieria for elucidating algal and plant evolution and industrial use.</title>
        <authorList>
            <person name="Hirooka S."/>
            <person name="Itabashi T."/>
            <person name="Ichinose T.M."/>
            <person name="Onuma R."/>
            <person name="Fujiwara T."/>
            <person name="Yamashita S."/>
            <person name="Jong L.W."/>
            <person name="Tomita R."/>
            <person name="Iwane A.H."/>
            <person name="Miyagishima S.Y."/>
        </authorList>
    </citation>
    <scope>NUCLEOTIDE SEQUENCE</scope>
    <source>
        <strain evidence="1">NBRC 102759</strain>
    </source>
</reference>
<reference evidence="1" key="2">
    <citation type="submission" date="2022-01" db="EMBL/GenBank/DDBJ databases">
        <authorList>
            <person name="Hirooka S."/>
            <person name="Miyagishima S.Y."/>
        </authorList>
    </citation>
    <scope>NUCLEOTIDE SEQUENCE</scope>
    <source>
        <strain evidence="1">NBRC 102759</strain>
    </source>
</reference>
<protein>
    <submittedName>
        <fullName evidence="1">Uncharacterized protein</fullName>
    </submittedName>
</protein>
<evidence type="ECO:0000313" key="1">
    <source>
        <dbReference type="EMBL" id="GJQ12680.1"/>
    </source>
</evidence>
<dbReference type="OrthoDB" id="10665134at2759"/>
<dbReference type="Proteomes" id="UP001061958">
    <property type="component" value="Unassembled WGS sequence"/>
</dbReference>
<sequence length="571" mass="66022">MSNPSSGGVNIQVVSSASGLGKSVELYLFAIFGLYLGWIVQYFGGTSVLCEKYPDEGAMAKLYLSMIKYLDKDRLEHFGWKYPSEEFVEGVNIQGMTLLDLVNLGITKESMTLAETVRGCIRIVVRSPNLLIMDEHNEIFRNIMREYTSTFTEKPLHKLCHFLGYYSRVSNLPMAPCGVVLADSQHHTFEDSLPSGGVFRYLRYIEPLSDEEFAEFEKQHEYPALLTENREAVMSYTGKVPRQIQDLIDLTRKHSSYAFKKLIEIYVSGFVSEASRKHFNYIESLNERDRESFFEALSALLFPRTKRQNFILKTAYRDKGLVVVLEDGTLRFYNLPARDFILDSWLKYTKSKLGNMIDQYRKSIGASKGSLYEKLFLIICSLSKPTLTGWCPGYKLKYSFSLNTGDLRYFDGTLIDPMIDWMTDGLWLYMPSNFARWDFIYYKNLPREEWSIWFFRLSISSFSDHNYGSSRIEHDFEGSECRISQLLNAIRGIKPGSRGYQVELQVERVDLKIGNSRRKRTASELSRVVVRDPNGIDCSDRVRFIYVSPYKSPKEVDATLSFIYFIEWSPD</sequence>
<dbReference type="EMBL" id="BQMJ01000035">
    <property type="protein sequence ID" value="GJQ12680.1"/>
    <property type="molecule type" value="Genomic_DNA"/>
</dbReference>
<evidence type="ECO:0000313" key="2">
    <source>
        <dbReference type="Proteomes" id="UP001061958"/>
    </source>
</evidence>
<gene>
    <name evidence="1" type="ORF">GpartN1_g4471.t1</name>
</gene>
<keyword evidence="2" id="KW-1185">Reference proteome</keyword>
<comment type="caution">
    <text evidence="1">The sequence shown here is derived from an EMBL/GenBank/DDBJ whole genome shotgun (WGS) entry which is preliminary data.</text>
</comment>
<name>A0A9C7PYD0_9RHOD</name>
<organism evidence="1 2">
    <name type="scientific">Galdieria partita</name>
    <dbReference type="NCBI Taxonomy" id="83374"/>
    <lineage>
        <taxon>Eukaryota</taxon>
        <taxon>Rhodophyta</taxon>
        <taxon>Bangiophyceae</taxon>
        <taxon>Galdieriales</taxon>
        <taxon>Galdieriaceae</taxon>
        <taxon>Galdieria</taxon>
    </lineage>
</organism>